<sequence>MAIGEARWSVTCDGRCGETFDDYEGTALAGGGYDARFIPATLRREGWLVDLPVTICPDCKEEAETAIIEAEQSALETQPQE</sequence>
<organism evidence="1 2">
    <name type="scientific">Brevundimonas phage vB_BgoS-Bajun</name>
    <dbReference type="NCBI Taxonomy" id="2948594"/>
    <lineage>
        <taxon>Viruses</taxon>
        <taxon>Duplodnaviria</taxon>
        <taxon>Heunggongvirae</taxon>
        <taxon>Uroviricota</taxon>
        <taxon>Caudoviricetes</taxon>
        <taxon>Dolichocephalovirinae</taxon>
    </lineage>
</organism>
<keyword evidence="2" id="KW-1185">Reference proteome</keyword>
<dbReference type="EMBL" id="ON529858">
    <property type="protein sequence ID" value="UTC29711.1"/>
    <property type="molecule type" value="Genomic_DNA"/>
</dbReference>
<proteinExistence type="predicted"/>
<protein>
    <submittedName>
        <fullName evidence="1">Uncharacterized protein</fullName>
    </submittedName>
</protein>
<reference evidence="1" key="1">
    <citation type="submission" date="2022-05" db="EMBL/GenBank/DDBJ databases">
        <authorList>
            <person name="Friedrich I."/>
            <person name="Poehlein A."/>
            <person name="Schneider D."/>
            <person name="Hertel R."/>
            <person name="Daniel R."/>
        </authorList>
    </citation>
    <scope>NUCLEOTIDE SEQUENCE</scope>
</reference>
<evidence type="ECO:0000313" key="2">
    <source>
        <dbReference type="Proteomes" id="UP001057427"/>
    </source>
</evidence>
<name>A0A9E7N4F6_9CAUD</name>
<gene>
    <name evidence="1" type="ORF">BAJUN_00810</name>
</gene>
<accession>A0A9E7N4F6</accession>
<evidence type="ECO:0000313" key="1">
    <source>
        <dbReference type="EMBL" id="UTC29711.1"/>
    </source>
</evidence>
<dbReference type="Proteomes" id="UP001057427">
    <property type="component" value="Segment"/>
</dbReference>